<accession>A0AA91ZSC3</accession>
<dbReference type="Pfam" id="PF22116">
    <property type="entry name" value="DUF6944"/>
    <property type="match status" value="1"/>
</dbReference>
<comment type="caution">
    <text evidence="1">The sequence shown here is derived from an EMBL/GenBank/DDBJ whole genome shotgun (WGS) entry which is preliminary data.</text>
</comment>
<dbReference type="InterPro" id="IPR054224">
    <property type="entry name" value="DUF6944"/>
</dbReference>
<organism evidence="1 2">
    <name type="scientific">Bacillus pseudomycoides</name>
    <dbReference type="NCBI Taxonomy" id="64104"/>
    <lineage>
        <taxon>Bacteria</taxon>
        <taxon>Bacillati</taxon>
        <taxon>Bacillota</taxon>
        <taxon>Bacilli</taxon>
        <taxon>Bacillales</taxon>
        <taxon>Bacillaceae</taxon>
        <taxon>Bacillus</taxon>
        <taxon>Bacillus cereus group</taxon>
    </lineage>
</organism>
<gene>
    <name evidence="1" type="ORF">CON65_16365</name>
</gene>
<reference evidence="1 2" key="1">
    <citation type="submission" date="2017-09" db="EMBL/GenBank/DDBJ databases">
        <title>Large-scale bioinformatics analysis of Bacillus genomes uncovers conserved roles of natural products in bacterial physiology.</title>
        <authorList>
            <consortium name="Agbiome Team Llc"/>
            <person name="Bleich R.M."/>
            <person name="Grubbs K.J."/>
            <person name="Santa Maria K.C."/>
            <person name="Allen S.E."/>
            <person name="Farag S."/>
            <person name="Shank E.A."/>
            <person name="Bowers A."/>
        </authorList>
    </citation>
    <scope>NUCLEOTIDE SEQUENCE [LARGE SCALE GENOMIC DNA]</scope>
    <source>
        <strain evidence="1 2">AFS092012</strain>
    </source>
</reference>
<dbReference type="Proteomes" id="UP000221020">
    <property type="component" value="Unassembled WGS sequence"/>
</dbReference>
<sequence>MNLRNLKVTGAWFQVGGNLIAAIGTTRGFVGEEDAESELVIVGSSLQALGYILQLVKPDRVVENIEEKKDIKSEEEKIKKRSESLEKTGIELLALGNVSNVIGTFFNRQRKMKGNDYLIITGNSLQSVGAFLGVEAALLNKITDIPWLIVFGNSLQSLGAGMQAYQGIHNISKGEKEERGEIDKKNLTDKEKEEEGEDERLTGLIGIWIQAIGTLISAIGLTEIETENKRDNLKIDKGS</sequence>
<dbReference type="EMBL" id="NVOR01000059">
    <property type="protein sequence ID" value="PED81580.1"/>
    <property type="molecule type" value="Genomic_DNA"/>
</dbReference>
<evidence type="ECO:0000313" key="2">
    <source>
        <dbReference type="Proteomes" id="UP000221020"/>
    </source>
</evidence>
<evidence type="ECO:0000313" key="1">
    <source>
        <dbReference type="EMBL" id="PED81580.1"/>
    </source>
</evidence>
<dbReference type="RefSeq" id="WP_097899503.1">
    <property type="nucleotide sequence ID" value="NZ_NVOR01000059.1"/>
</dbReference>
<protein>
    <submittedName>
        <fullName evidence="1">AraC family transcriptional regulator</fullName>
    </submittedName>
</protein>
<proteinExistence type="predicted"/>
<name>A0AA91ZSC3_9BACI</name>
<dbReference type="AlphaFoldDB" id="A0AA91ZSC3"/>